<dbReference type="PANTHER" id="PTHR23099">
    <property type="entry name" value="TRANSCRIPTIONAL REGULATOR"/>
    <property type="match status" value="1"/>
</dbReference>
<gene>
    <name evidence="7" type="ORF">FH972_012873</name>
</gene>
<feature type="region of interest" description="Disordered" evidence="5">
    <location>
        <begin position="312"/>
        <end position="355"/>
    </location>
</feature>
<dbReference type="InterPro" id="IPR035979">
    <property type="entry name" value="RBD_domain_sf"/>
</dbReference>
<evidence type="ECO:0000256" key="1">
    <source>
        <dbReference type="ARBA" id="ARBA00004604"/>
    </source>
</evidence>
<accession>A0A5N6R7F9</accession>
<dbReference type="InterPro" id="IPR012677">
    <property type="entry name" value="Nucleotide-bd_a/b_plait_sf"/>
</dbReference>
<keyword evidence="3" id="KW-0539">Nucleus</keyword>
<sequence>MEEGTETGTTKIRVFVGGLGESVTGDDLRRIFGSLGVVEGLDIVRTKGRSFAYVDFCPSSLNSLSKLFSAYNGCVWKGGRLKLEKAKEHFLVRLKREWAEEAELANRAPNNGFDIDEDMASSDKPKKVLSSEKKQLRLYFPSLRKVKSVPFSGTGKHKYSFQRVEVPPLPIHFCDCEEHSVNHHTTKEKQTCGLEAESGEMNEEELNIMNSVMNKLFEREKVVSYSAHSGNRLAKERDDSVKSIHSPQFDDSEADSATDEDNLIINVVSRRNNRMALIPDQEMEIISENQESGLNGTRTSKDGQIQNMLKVQKQNIISPNKKRKSVLNQGSGDNGSVSATTRGGKGKLKTHSDESTRLLGGQLAEPESDIQQSATIVSWSQKSSWRQLVRDQGDTSFSMSHILPGIASSEEEQPKLDGSCVPDSTIVKDDNLVSRGSCVPDSTISKDDNLVSHGDHLESQSGETIKEDVVETQPAKPSVASTKSGRGASWLQKSSWTQLVSENKNSSFSIDQILPGISYEKQVITVPNSGDIVDSTDSKHNNLGKNDSNSTEYGFITMEIGKDRNVVGSNLEKNQPTVVVSNEAPRPIFEKRSDSATKLVSGGSETCSFMRSAASLKEWAKTKAALSGSRKRKSGEK</sequence>
<evidence type="ECO:0000313" key="7">
    <source>
        <dbReference type="EMBL" id="KAE8056075.1"/>
    </source>
</evidence>
<feature type="compositionally biased region" description="Polar residues" evidence="5">
    <location>
        <begin position="326"/>
        <end position="341"/>
    </location>
</feature>
<name>A0A5N6R7F9_9ROSI</name>
<dbReference type="EMBL" id="CM017325">
    <property type="protein sequence ID" value="KAE8056075.1"/>
    <property type="molecule type" value="Genomic_DNA"/>
</dbReference>
<dbReference type="PANTHER" id="PTHR23099:SF0">
    <property type="entry name" value="GERM CELL NUCLEAR ACIDIC PROTEIN"/>
    <property type="match status" value="1"/>
</dbReference>
<dbReference type="Proteomes" id="UP000327013">
    <property type="component" value="Chromosome 5"/>
</dbReference>
<dbReference type="Gene3D" id="3.30.70.330">
    <property type="match status" value="1"/>
</dbReference>
<dbReference type="InterPro" id="IPR034138">
    <property type="entry name" value="NOP8_RRM"/>
</dbReference>
<dbReference type="SUPFAM" id="SSF54928">
    <property type="entry name" value="RNA-binding domain, RBD"/>
    <property type="match status" value="1"/>
</dbReference>
<evidence type="ECO:0000256" key="4">
    <source>
        <dbReference type="PROSITE-ProRule" id="PRU00176"/>
    </source>
</evidence>
<dbReference type="OrthoDB" id="21643at2759"/>
<feature type="region of interest" description="Disordered" evidence="5">
    <location>
        <begin position="443"/>
        <end position="486"/>
    </location>
</feature>
<feature type="compositionally biased region" description="Basic and acidic residues" evidence="5">
    <location>
        <begin position="233"/>
        <end position="242"/>
    </location>
</feature>
<dbReference type="InterPro" id="IPR000504">
    <property type="entry name" value="RRM_dom"/>
</dbReference>
<feature type="region of interest" description="Disordered" evidence="5">
    <location>
        <begin position="227"/>
        <end position="257"/>
    </location>
</feature>
<dbReference type="GO" id="GO:0003723">
    <property type="term" value="F:RNA binding"/>
    <property type="evidence" value="ECO:0007669"/>
    <property type="project" value="UniProtKB-UniRule"/>
</dbReference>
<evidence type="ECO:0000259" key="6">
    <source>
        <dbReference type="PROSITE" id="PS50102"/>
    </source>
</evidence>
<organism evidence="7 8">
    <name type="scientific">Carpinus fangiana</name>
    <dbReference type="NCBI Taxonomy" id="176857"/>
    <lineage>
        <taxon>Eukaryota</taxon>
        <taxon>Viridiplantae</taxon>
        <taxon>Streptophyta</taxon>
        <taxon>Embryophyta</taxon>
        <taxon>Tracheophyta</taxon>
        <taxon>Spermatophyta</taxon>
        <taxon>Magnoliopsida</taxon>
        <taxon>eudicotyledons</taxon>
        <taxon>Gunneridae</taxon>
        <taxon>Pentapetalae</taxon>
        <taxon>rosids</taxon>
        <taxon>fabids</taxon>
        <taxon>Fagales</taxon>
        <taxon>Betulaceae</taxon>
        <taxon>Carpinus</taxon>
    </lineage>
</organism>
<dbReference type="Pfam" id="PF00076">
    <property type="entry name" value="RRM_1"/>
    <property type="match status" value="1"/>
</dbReference>
<evidence type="ECO:0000313" key="8">
    <source>
        <dbReference type="Proteomes" id="UP000327013"/>
    </source>
</evidence>
<feature type="domain" description="RRM" evidence="6">
    <location>
        <begin position="12"/>
        <end position="88"/>
    </location>
</feature>
<dbReference type="PROSITE" id="PS50102">
    <property type="entry name" value="RRM"/>
    <property type="match status" value="1"/>
</dbReference>
<dbReference type="AlphaFoldDB" id="A0A5N6R7F9"/>
<evidence type="ECO:0000256" key="3">
    <source>
        <dbReference type="ARBA" id="ARBA00023242"/>
    </source>
</evidence>
<dbReference type="SMART" id="SM00360">
    <property type="entry name" value="RRM"/>
    <property type="match status" value="1"/>
</dbReference>
<keyword evidence="8" id="KW-1185">Reference proteome</keyword>
<dbReference type="CDD" id="cd12226">
    <property type="entry name" value="RRM_NOL8"/>
    <property type="match status" value="1"/>
</dbReference>
<evidence type="ECO:0000256" key="5">
    <source>
        <dbReference type="SAM" id="MobiDB-lite"/>
    </source>
</evidence>
<evidence type="ECO:0000256" key="2">
    <source>
        <dbReference type="ARBA" id="ARBA00022884"/>
    </source>
</evidence>
<comment type="subcellular location">
    <subcellularLocation>
        <location evidence="1">Nucleus</location>
        <location evidence="1">Nucleolus</location>
    </subcellularLocation>
</comment>
<proteinExistence type="predicted"/>
<reference evidence="7 8" key="1">
    <citation type="submission" date="2019-06" db="EMBL/GenBank/DDBJ databases">
        <title>A chromosomal-level reference genome of Carpinus fangiana (Coryloideae, Betulaceae).</title>
        <authorList>
            <person name="Yang X."/>
            <person name="Wang Z."/>
            <person name="Zhang L."/>
            <person name="Hao G."/>
            <person name="Liu J."/>
            <person name="Yang Y."/>
        </authorList>
    </citation>
    <scope>NUCLEOTIDE SEQUENCE [LARGE SCALE GENOMIC DNA]</scope>
    <source>
        <strain evidence="7">Cfa_2016G</strain>
        <tissue evidence="7">Leaf</tissue>
    </source>
</reference>
<feature type="compositionally biased region" description="Basic and acidic residues" evidence="5">
    <location>
        <begin position="444"/>
        <end position="469"/>
    </location>
</feature>
<protein>
    <recommendedName>
        <fullName evidence="6">RRM domain-containing protein</fullName>
    </recommendedName>
</protein>
<dbReference type="GO" id="GO:0005730">
    <property type="term" value="C:nucleolus"/>
    <property type="evidence" value="ECO:0007669"/>
    <property type="project" value="UniProtKB-SubCell"/>
</dbReference>
<keyword evidence="2 4" id="KW-0694">RNA-binding</keyword>